<evidence type="ECO:0000313" key="2">
    <source>
        <dbReference type="EMBL" id="TYS47629.1"/>
    </source>
</evidence>
<proteinExistence type="predicted"/>
<dbReference type="AlphaFoldDB" id="A0A5D4RAP5"/>
<reference evidence="2 3" key="1">
    <citation type="submission" date="2019-08" db="EMBL/GenBank/DDBJ databases">
        <title>Bacillus genomes from the desert of Cuatro Cienegas, Coahuila.</title>
        <authorList>
            <person name="Olmedo-Alvarez G."/>
        </authorList>
    </citation>
    <scope>NUCLEOTIDE SEQUENCE [LARGE SCALE GENOMIC DNA]</scope>
    <source>
        <strain evidence="2 3">CH446_14T</strain>
    </source>
</reference>
<feature type="transmembrane region" description="Helical" evidence="1">
    <location>
        <begin position="27"/>
        <end position="46"/>
    </location>
</feature>
<keyword evidence="1" id="KW-0472">Membrane</keyword>
<organism evidence="2 3">
    <name type="scientific">Bacillus infantis</name>
    <dbReference type="NCBI Taxonomy" id="324767"/>
    <lineage>
        <taxon>Bacteria</taxon>
        <taxon>Bacillati</taxon>
        <taxon>Bacillota</taxon>
        <taxon>Bacilli</taxon>
        <taxon>Bacillales</taxon>
        <taxon>Bacillaceae</taxon>
        <taxon>Bacillus</taxon>
    </lineage>
</organism>
<comment type="caution">
    <text evidence="2">The sequence shown here is derived from an EMBL/GenBank/DDBJ whole genome shotgun (WGS) entry which is preliminary data.</text>
</comment>
<keyword evidence="1" id="KW-1133">Transmembrane helix</keyword>
<dbReference type="Proteomes" id="UP000322139">
    <property type="component" value="Unassembled WGS sequence"/>
</dbReference>
<accession>A0A5D4RAP5</accession>
<evidence type="ECO:0000313" key="3">
    <source>
        <dbReference type="Proteomes" id="UP000322139"/>
    </source>
</evidence>
<dbReference type="RefSeq" id="WP_094767941.1">
    <property type="nucleotide sequence ID" value="NZ_JBNIKT010000001.1"/>
</dbReference>
<sequence>MIEMLLLFVLMLLAVLARWLVYGAFEPMQFTLIFLLPAAALAVYIISRKLAEKERTYQPKNIQGWSYYNIQKTLLIRKPLFKGDELRGYVRRYFPHKWQYAFGDIIGFNWYLCLEIQIGQDLYDVRWHRKKWLTSQEHWSIFKNGERIGEARTLINMKNTASLKEAIQYTINDDTYLSSAAAIASAISLTREGEQCGTLKRHHLLSSVFVIDSREDSSPEAIVALILHSYFFKNK</sequence>
<evidence type="ECO:0000256" key="1">
    <source>
        <dbReference type="SAM" id="Phobius"/>
    </source>
</evidence>
<protein>
    <submittedName>
        <fullName evidence="2">Uncharacterized protein</fullName>
    </submittedName>
</protein>
<keyword evidence="1" id="KW-0812">Transmembrane</keyword>
<name>A0A5D4RAP5_9BACI</name>
<gene>
    <name evidence="2" type="ORF">FZD51_11835</name>
</gene>
<dbReference type="EMBL" id="VTER01000006">
    <property type="protein sequence ID" value="TYS47629.1"/>
    <property type="molecule type" value="Genomic_DNA"/>
</dbReference>